<keyword evidence="2" id="KW-0732">Signal</keyword>
<dbReference type="PANTHER" id="PTHR38849:SF1">
    <property type="entry name" value="SMALL SECRETED PROTEIN"/>
    <property type="match status" value="1"/>
</dbReference>
<dbReference type="PANTHER" id="PTHR38849">
    <property type="entry name" value="SMALL SECRETED PROTEIN"/>
    <property type="match status" value="1"/>
</dbReference>
<name>A0A9P4JGF9_9PLEO</name>
<evidence type="ECO:0000256" key="1">
    <source>
        <dbReference type="SAM" id="MobiDB-lite"/>
    </source>
</evidence>
<evidence type="ECO:0008006" key="5">
    <source>
        <dbReference type="Google" id="ProtNLM"/>
    </source>
</evidence>
<feature type="chain" id="PRO_5040108135" description="Small secreted protein" evidence="2">
    <location>
        <begin position="21"/>
        <end position="167"/>
    </location>
</feature>
<evidence type="ECO:0000313" key="4">
    <source>
        <dbReference type="Proteomes" id="UP000799536"/>
    </source>
</evidence>
<reference evidence="3" key="1">
    <citation type="journal article" date="2020" name="Stud. Mycol.">
        <title>101 Dothideomycetes genomes: a test case for predicting lifestyles and emergence of pathogens.</title>
        <authorList>
            <person name="Haridas S."/>
            <person name="Albert R."/>
            <person name="Binder M."/>
            <person name="Bloem J."/>
            <person name="Labutti K."/>
            <person name="Salamov A."/>
            <person name="Andreopoulos B."/>
            <person name="Baker S."/>
            <person name="Barry K."/>
            <person name="Bills G."/>
            <person name="Bluhm B."/>
            <person name="Cannon C."/>
            <person name="Castanera R."/>
            <person name="Culley D."/>
            <person name="Daum C."/>
            <person name="Ezra D."/>
            <person name="Gonzalez J."/>
            <person name="Henrissat B."/>
            <person name="Kuo A."/>
            <person name="Liang C."/>
            <person name="Lipzen A."/>
            <person name="Lutzoni F."/>
            <person name="Magnuson J."/>
            <person name="Mondo S."/>
            <person name="Nolan M."/>
            <person name="Ohm R."/>
            <person name="Pangilinan J."/>
            <person name="Park H.-J."/>
            <person name="Ramirez L."/>
            <person name="Alfaro M."/>
            <person name="Sun H."/>
            <person name="Tritt A."/>
            <person name="Yoshinaga Y."/>
            <person name="Zwiers L.-H."/>
            <person name="Turgeon B."/>
            <person name="Goodwin S."/>
            <person name="Spatafora J."/>
            <person name="Crous P."/>
            <person name="Grigoriev I."/>
        </authorList>
    </citation>
    <scope>NUCLEOTIDE SEQUENCE</scope>
    <source>
        <strain evidence="3">ATCC 74209</strain>
    </source>
</reference>
<sequence length="167" mass="17527">MHFSTSILLLLSLFASSTLASPVSSKRAAVLKKTSYANFQISDGVAGNALAEVMAKFPIDTAKLASIDPADAKILSHARETAEAAETDAFNPAIEAASGDAAAALQNGKIKNKVLKLQLEVMGLQIKQAQGQDVSEKLAEEQKKLDKNVQLDEGAKGEKAQGVNFSG</sequence>
<feature type="signal peptide" evidence="2">
    <location>
        <begin position="1"/>
        <end position="20"/>
    </location>
</feature>
<protein>
    <recommendedName>
        <fullName evidence="5">Small secreted protein</fullName>
    </recommendedName>
</protein>
<keyword evidence="4" id="KW-1185">Reference proteome</keyword>
<gene>
    <name evidence="3" type="ORF">GQ43DRAFT_435717</name>
</gene>
<evidence type="ECO:0000256" key="2">
    <source>
        <dbReference type="SAM" id="SignalP"/>
    </source>
</evidence>
<organism evidence="3 4">
    <name type="scientific">Delitschia confertaspora ATCC 74209</name>
    <dbReference type="NCBI Taxonomy" id="1513339"/>
    <lineage>
        <taxon>Eukaryota</taxon>
        <taxon>Fungi</taxon>
        <taxon>Dikarya</taxon>
        <taxon>Ascomycota</taxon>
        <taxon>Pezizomycotina</taxon>
        <taxon>Dothideomycetes</taxon>
        <taxon>Pleosporomycetidae</taxon>
        <taxon>Pleosporales</taxon>
        <taxon>Delitschiaceae</taxon>
        <taxon>Delitschia</taxon>
    </lineage>
</organism>
<proteinExistence type="predicted"/>
<evidence type="ECO:0000313" key="3">
    <source>
        <dbReference type="EMBL" id="KAF2196774.1"/>
    </source>
</evidence>
<feature type="region of interest" description="Disordered" evidence="1">
    <location>
        <begin position="145"/>
        <end position="167"/>
    </location>
</feature>
<dbReference type="Proteomes" id="UP000799536">
    <property type="component" value="Unassembled WGS sequence"/>
</dbReference>
<comment type="caution">
    <text evidence="3">The sequence shown here is derived from an EMBL/GenBank/DDBJ whole genome shotgun (WGS) entry which is preliminary data.</text>
</comment>
<dbReference type="OrthoDB" id="2151417at2759"/>
<accession>A0A9P4JGF9</accession>
<dbReference type="EMBL" id="ML994326">
    <property type="protein sequence ID" value="KAF2196774.1"/>
    <property type="molecule type" value="Genomic_DNA"/>
</dbReference>
<dbReference type="AlphaFoldDB" id="A0A9P4JGF9"/>
<feature type="compositionally biased region" description="Basic and acidic residues" evidence="1">
    <location>
        <begin position="145"/>
        <end position="159"/>
    </location>
</feature>